<evidence type="ECO:0000256" key="8">
    <source>
        <dbReference type="ARBA" id="ARBA00043975"/>
    </source>
</evidence>
<feature type="domain" description="AAA+ ATPase" evidence="10">
    <location>
        <begin position="107"/>
        <end position="258"/>
    </location>
</feature>
<dbReference type="GO" id="GO:0005524">
    <property type="term" value="F:ATP binding"/>
    <property type="evidence" value="ECO:0007669"/>
    <property type="project" value="UniProtKB-KW"/>
</dbReference>
<dbReference type="InterPro" id="IPR053016">
    <property type="entry name" value="CTF18-RFC_complex"/>
</dbReference>
<dbReference type="OMA" id="RWLKGWE"/>
<dbReference type="CDD" id="cd18140">
    <property type="entry name" value="HLD_clamp_RFC"/>
    <property type="match status" value="1"/>
</dbReference>
<evidence type="ECO:0000313" key="12">
    <source>
        <dbReference type="Proteomes" id="UP000053558"/>
    </source>
</evidence>
<keyword evidence="5" id="KW-0238">DNA-binding</keyword>
<keyword evidence="7" id="KW-0131">Cell cycle</keyword>
<dbReference type="EMBL" id="JH711574">
    <property type="protein sequence ID" value="EIW84900.1"/>
    <property type="molecule type" value="Genomic_DNA"/>
</dbReference>
<evidence type="ECO:0000313" key="11">
    <source>
        <dbReference type="EMBL" id="EIW84900.1"/>
    </source>
</evidence>
<keyword evidence="11" id="KW-0378">Hydrolase</keyword>
<comment type="similarity">
    <text evidence="8">Belongs to the activator 1 small subunits family. CTF18 subfamily.</text>
</comment>
<dbReference type="OrthoDB" id="2195431at2759"/>
<evidence type="ECO:0000256" key="2">
    <source>
        <dbReference type="ARBA" id="ARBA00022705"/>
    </source>
</evidence>
<evidence type="ECO:0000256" key="3">
    <source>
        <dbReference type="ARBA" id="ARBA00022741"/>
    </source>
</evidence>
<name>A0A5M3N0G7_CONPW</name>
<dbReference type="AlphaFoldDB" id="A0A5M3N0G7"/>
<evidence type="ECO:0000256" key="1">
    <source>
        <dbReference type="ARBA" id="ARBA00004123"/>
    </source>
</evidence>
<dbReference type="KEGG" id="cput:CONPUDRAFT_117146"/>
<dbReference type="InterPro" id="IPR047854">
    <property type="entry name" value="RFC_lid"/>
</dbReference>
<comment type="subcellular location">
    <subcellularLocation>
        <location evidence="1">Nucleus</location>
    </subcellularLocation>
</comment>
<dbReference type="Pfam" id="PF00004">
    <property type="entry name" value="AAA"/>
    <property type="match status" value="1"/>
</dbReference>
<dbReference type="Gene3D" id="3.40.50.300">
    <property type="entry name" value="P-loop containing nucleotide triphosphate hydrolases"/>
    <property type="match status" value="1"/>
</dbReference>
<dbReference type="SUPFAM" id="SSF52540">
    <property type="entry name" value="P-loop containing nucleoside triphosphate hydrolases"/>
    <property type="match status" value="1"/>
</dbReference>
<dbReference type="PANTHER" id="PTHR46765">
    <property type="entry name" value="P-LOOP CONTAINING NUCLEOSIDE TRIPHOSPHATE HYDROLASES SUPERFAMILY PROTEIN"/>
    <property type="match status" value="1"/>
</dbReference>
<dbReference type="SMART" id="SM00382">
    <property type="entry name" value="AAA"/>
    <property type="match status" value="1"/>
</dbReference>
<dbReference type="InterPro" id="IPR027417">
    <property type="entry name" value="P-loop_NTPase"/>
</dbReference>
<dbReference type="PANTHER" id="PTHR46765:SF1">
    <property type="entry name" value="P-LOOP CONTAINING NUCLEOSIDE TRIPHOSPHATE HYDROLASES SUPERFAMILY PROTEIN"/>
    <property type="match status" value="1"/>
</dbReference>
<dbReference type="Gene3D" id="1.10.8.60">
    <property type="match status" value="1"/>
</dbReference>
<evidence type="ECO:0000259" key="10">
    <source>
        <dbReference type="SMART" id="SM00382"/>
    </source>
</evidence>
<evidence type="ECO:0000256" key="9">
    <source>
        <dbReference type="SAM" id="MobiDB-lite"/>
    </source>
</evidence>
<dbReference type="Proteomes" id="UP000053558">
    <property type="component" value="Unassembled WGS sequence"/>
</dbReference>
<accession>A0A5M3N0G7</accession>
<organism evidence="11 12">
    <name type="scientific">Coniophora puteana (strain RWD-64-598)</name>
    <name type="common">Brown rot fungus</name>
    <dbReference type="NCBI Taxonomy" id="741705"/>
    <lineage>
        <taxon>Eukaryota</taxon>
        <taxon>Fungi</taxon>
        <taxon>Dikarya</taxon>
        <taxon>Basidiomycota</taxon>
        <taxon>Agaricomycotina</taxon>
        <taxon>Agaricomycetes</taxon>
        <taxon>Agaricomycetidae</taxon>
        <taxon>Boletales</taxon>
        <taxon>Coniophorineae</taxon>
        <taxon>Coniophoraceae</taxon>
        <taxon>Coniophora</taxon>
    </lineage>
</organism>
<dbReference type="GO" id="GO:0005634">
    <property type="term" value="C:nucleus"/>
    <property type="evidence" value="ECO:0007669"/>
    <property type="project" value="UniProtKB-SubCell"/>
</dbReference>
<protein>
    <submittedName>
        <fullName evidence="11">P-loop containing nucleoside triphosphate hydrolase protein</fullName>
    </submittedName>
</protein>
<keyword evidence="4" id="KW-0067">ATP-binding</keyword>
<dbReference type="InterPro" id="IPR003959">
    <property type="entry name" value="ATPase_AAA_core"/>
</dbReference>
<sequence length="701" mass="79074">MGGLLDIPIHRLMDDLSTEKALRLSREEGESASARIPSKVEETLWVDRYRPLRFTELLGNERVARETMAWVKQWDWCVFGKRKYKGKKRFREDEENENPDDEFRRPREKLLLISGPPGLGKTTLAHVVAAQAGYEVMEINASDARSAQVIDDRLKPALESGSAIGSNKPVLVVIDEIDGATGGGGDNTSSFVQKLVSLTYDQPKNKRKKQDKGKRPLLRPIICICNDINAHSLAKLRPHALQIRCTRPADIHIVKRLRQVCEMEGLKADSRALSTLVGIAKGDLRGCLNTLQFIKSRSEDVTEPLIRRSTAGMKEADTTANSVLNDLFAPMSKKRVKELGMGEEEEARYVNRLSRTIEGMNSFASIATGCFAHYTNCHRHDADLSRYGKANEWLTTYDIFAAMMYQDGDFGLHSYLSYLLVPFHPLFKARGGQRVERDATDWENLQRTRVNEDIYKTLASNILAASSRNCGTYRHLVTGQALQLEFGPFINRIISPPLRPVNRQIIKAGERELLSRLVDIMVAMELRFIQEKTEEGALTYRLDPPIDVFVTYDGKRAADISVSRYAVRQLVAGEIDNALIARHADAIERSKTKPSNFFSKQSKGHDNDEHEGTNVNDADGKLRRLSLDDSKPSKRQRTETQEIEEKPPVDFFGRPIAIHTSNSHNKPASKKAPRRDYHVSYRFLEGNSAAVRKPVKVSSFL</sequence>
<evidence type="ECO:0000256" key="7">
    <source>
        <dbReference type="ARBA" id="ARBA00023306"/>
    </source>
</evidence>
<proteinExistence type="inferred from homology"/>
<keyword evidence="12" id="KW-1185">Reference proteome</keyword>
<gene>
    <name evidence="11" type="ORF">CONPUDRAFT_117146</name>
</gene>
<keyword evidence="3" id="KW-0547">Nucleotide-binding</keyword>
<dbReference type="GO" id="GO:0003677">
    <property type="term" value="F:DNA binding"/>
    <property type="evidence" value="ECO:0007669"/>
    <property type="project" value="UniProtKB-KW"/>
</dbReference>
<dbReference type="GeneID" id="19199293"/>
<reference evidence="12" key="1">
    <citation type="journal article" date="2012" name="Science">
        <title>The Paleozoic origin of enzymatic lignin decomposition reconstructed from 31 fungal genomes.</title>
        <authorList>
            <person name="Floudas D."/>
            <person name="Binder M."/>
            <person name="Riley R."/>
            <person name="Barry K."/>
            <person name="Blanchette R.A."/>
            <person name="Henrissat B."/>
            <person name="Martinez A.T."/>
            <person name="Otillar R."/>
            <person name="Spatafora J.W."/>
            <person name="Yadav J.S."/>
            <person name="Aerts A."/>
            <person name="Benoit I."/>
            <person name="Boyd A."/>
            <person name="Carlson A."/>
            <person name="Copeland A."/>
            <person name="Coutinho P.M."/>
            <person name="de Vries R.P."/>
            <person name="Ferreira P."/>
            <person name="Findley K."/>
            <person name="Foster B."/>
            <person name="Gaskell J."/>
            <person name="Glotzer D."/>
            <person name="Gorecki P."/>
            <person name="Heitman J."/>
            <person name="Hesse C."/>
            <person name="Hori C."/>
            <person name="Igarashi K."/>
            <person name="Jurgens J.A."/>
            <person name="Kallen N."/>
            <person name="Kersten P."/>
            <person name="Kohler A."/>
            <person name="Kuees U."/>
            <person name="Kumar T.K.A."/>
            <person name="Kuo A."/>
            <person name="LaButti K."/>
            <person name="Larrondo L.F."/>
            <person name="Lindquist E."/>
            <person name="Ling A."/>
            <person name="Lombard V."/>
            <person name="Lucas S."/>
            <person name="Lundell T."/>
            <person name="Martin R."/>
            <person name="McLaughlin D.J."/>
            <person name="Morgenstern I."/>
            <person name="Morin E."/>
            <person name="Murat C."/>
            <person name="Nagy L.G."/>
            <person name="Nolan M."/>
            <person name="Ohm R.A."/>
            <person name="Patyshakuliyeva A."/>
            <person name="Rokas A."/>
            <person name="Ruiz-Duenas F.J."/>
            <person name="Sabat G."/>
            <person name="Salamov A."/>
            <person name="Samejima M."/>
            <person name="Schmutz J."/>
            <person name="Slot J.C."/>
            <person name="St John F."/>
            <person name="Stenlid J."/>
            <person name="Sun H."/>
            <person name="Sun S."/>
            <person name="Syed K."/>
            <person name="Tsang A."/>
            <person name="Wiebenga A."/>
            <person name="Young D."/>
            <person name="Pisabarro A."/>
            <person name="Eastwood D.C."/>
            <person name="Martin F."/>
            <person name="Cullen D."/>
            <person name="Grigoriev I.V."/>
            <person name="Hibbett D.S."/>
        </authorList>
    </citation>
    <scope>NUCLEOTIDE SEQUENCE [LARGE SCALE GENOMIC DNA]</scope>
    <source>
        <strain evidence="12">RWD-64-598 SS2</strain>
    </source>
</reference>
<dbReference type="GO" id="GO:0006260">
    <property type="term" value="P:DNA replication"/>
    <property type="evidence" value="ECO:0007669"/>
    <property type="project" value="UniProtKB-KW"/>
</dbReference>
<feature type="region of interest" description="Disordered" evidence="9">
    <location>
        <begin position="591"/>
        <end position="674"/>
    </location>
</feature>
<feature type="compositionally biased region" description="Basic and acidic residues" evidence="9">
    <location>
        <begin position="603"/>
        <end position="648"/>
    </location>
</feature>
<comment type="caution">
    <text evidence="11">The sequence shown here is derived from an EMBL/GenBank/DDBJ whole genome shotgun (WGS) entry which is preliminary data.</text>
</comment>
<evidence type="ECO:0000256" key="5">
    <source>
        <dbReference type="ARBA" id="ARBA00023125"/>
    </source>
</evidence>
<evidence type="ECO:0000256" key="4">
    <source>
        <dbReference type="ARBA" id="ARBA00022840"/>
    </source>
</evidence>
<dbReference type="RefSeq" id="XP_007764565.1">
    <property type="nucleotide sequence ID" value="XM_007766375.1"/>
</dbReference>
<keyword evidence="2" id="KW-0235">DNA replication</keyword>
<evidence type="ECO:0000256" key="6">
    <source>
        <dbReference type="ARBA" id="ARBA00023242"/>
    </source>
</evidence>
<dbReference type="GO" id="GO:0016887">
    <property type="term" value="F:ATP hydrolysis activity"/>
    <property type="evidence" value="ECO:0007669"/>
    <property type="project" value="InterPro"/>
</dbReference>
<dbReference type="InterPro" id="IPR003593">
    <property type="entry name" value="AAA+_ATPase"/>
</dbReference>
<keyword evidence="6" id="KW-0539">Nucleus</keyword>
<dbReference type="CDD" id="cd00009">
    <property type="entry name" value="AAA"/>
    <property type="match status" value="1"/>
</dbReference>